<gene>
    <name evidence="2" type="ORF">RSOLAG1IB_02001</name>
</gene>
<accession>A0A0B7FIL3</accession>
<protein>
    <submittedName>
        <fullName evidence="2">Uncharacterized protein</fullName>
    </submittedName>
</protein>
<dbReference type="STRING" id="1108050.A0A0B7FIL3"/>
<proteinExistence type="predicted"/>
<sequence>MNDGTNLDDIINILTTPVGTGSRSASNIPWRKIVPSTVTSSFRLKQYTVGLELGGNVGTFGIGALVEWGSSSQGSGAVIIQKDNPPPTSGHHWDFALAIKASKFRFTDLITERSLAESIDNALSVRQVSILIFYNPGNMDLSQLSQLVADASSSNLFPNESATPPLQKIDTSLPLEFKEGVALFATFDFDSARPGSLTDRLNTMANSNLSNVGVMGYFGKSGSGASTTVFASSISILELSASIILERALLTYTPVAWPNVGETKGQTPSPGKTKNPDPDANQSAPQSGKLVNAFMLSADCLIKFPSGSSWMIPCELEITKAYAQLAATAPTGTHTLSETLGLQISKIQLACHYTFSTASDSGASAVDQVRQAPQVDIALSCQVNIGPTTALGALMFDTGLAPGVLVVSFPGELKISDLFNQLFEANIPRDVLDISFSHFLLYYAWRNIACMPTRGQFSPYDGYHAIGFHAEARVSIYGIEFSIALHITGGGGSGDKRGIKLTGAKTTPVKFLVLALHGESDESQGPSLILSIEMAEGSCSFVAGIQLFGIKLGAITLTYSSETARFRGTVIIQAKFIPGGSASIIIEVLEIGPGKYVLRFMGLPIVFPDLIKVQDIIKTIEMLSQIDGSPCGLVKLAFDELKTELHIKVSMSEFQIDGSLDQNEDHPQDTSIGTFTLQLIIDGYYDITAVGKSVREIRFDPLPISINIPKSITLDAFASALQDSLAGAAKE</sequence>
<dbReference type="OrthoDB" id="3246270at2759"/>
<evidence type="ECO:0000313" key="3">
    <source>
        <dbReference type="Proteomes" id="UP000059188"/>
    </source>
</evidence>
<evidence type="ECO:0000313" key="2">
    <source>
        <dbReference type="EMBL" id="CEL55987.1"/>
    </source>
</evidence>
<evidence type="ECO:0000256" key="1">
    <source>
        <dbReference type="SAM" id="MobiDB-lite"/>
    </source>
</evidence>
<organism evidence="2 3">
    <name type="scientific">Thanatephorus cucumeris (strain AG1-IB / isolate 7/3/14)</name>
    <name type="common">Lettuce bottom rot fungus</name>
    <name type="synonym">Rhizoctonia solani</name>
    <dbReference type="NCBI Taxonomy" id="1108050"/>
    <lineage>
        <taxon>Eukaryota</taxon>
        <taxon>Fungi</taxon>
        <taxon>Dikarya</taxon>
        <taxon>Basidiomycota</taxon>
        <taxon>Agaricomycotina</taxon>
        <taxon>Agaricomycetes</taxon>
        <taxon>Cantharellales</taxon>
        <taxon>Ceratobasidiaceae</taxon>
        <taxon>Rhizoctonia</taxon>
        <taxon>Rhizoctonia solani AG-1</taxon>
    </lineage>
</organism>
<dbReference type="EMBL" id="LN679101">
    <property type="protein sequence ID" value="CEL55987.1"/>
    <property type="molecule type" value="Genomic_DNA"/>
</dbReference>
<name>A0A0B7FIL3_THACB</name>
<keyword evidence="3" id="KW-1185">Reference proteome</keyword>
<reference evidence="2 3" key="1">
    <citation type="submission" date="2014-11" db="EMBL/GenBank/DDBJ databases">
        <authorList>
            <person name="Wibberg Daniel"/>
        </authorList>
    </citation>
    <scope>NUCLEOTIDE SEQUENCE [LARGE SCALE GENOMIC DNA]</scope>
    <source>
        <strain evidence="2">Rhizoctonia solani AG1-IB 7/3/14</strain>
    </source>
</reference>
<feature type="region of interest" description="Disordered" evidence="1">
    <location>
        <begin position="261"/>
        <end position="285"/>
    </location>
</feature>
<dbReference type="Proteomes" id="UP000059188">
    <property type="component" value="Unassembled WGS sequence"/>
</dbReference>
<dbReference type="AlphaFoldDB" id="A0A0B7FIL3"/>